<dbReference type="EMBL" id="JACCHS010000001">
    <property type="protein sequence ID" value="NYT46365.1"/>
    <property type="molecule type" value="Genomic_DNA"/>
</dbReference>
<dbReference type="Proteomes" id="UP000537890">
    <property type="component" value="Unassembled WGS sequence"/>
</dbReference>
<sequence length="90" mass="9982">MNGLNTDCSILIEFFGKLNQRKGLQWRIATFVMDLIGENLVSRPEADYKIQFKLSRKTQGGTVVGNVGINDSCTNTGKITPSAQDQTLFQ</sequence>
<organism evidence="1 2">
    <name type="scientific">Candidatus Methanofishera endochildressiae</name>
    <dbReference type="NCBI Taxonomy" id="2738884"/>
    <lineage>
        <taxon>Bacteria</taxon>
        <taxon>Pseudomonadati</taxon>
        <taxon>Pseudomonadota</taxon>
        <taxon>Gammaproteobacteria</taxon>
        <taxon>Candidatus Methanofishera</taxon>
    </lineage>
</organism>
<name>A0A7Z0MME0_9GAMM</name>
<comment type="caution">
    <text evidence="1">The sequence shown here is derived from an EMBL/GenBank/DDBJ whole genome shotgun (WGS) entry which is preliminary data.</text>
</comment>
<evidence type="ECO:0000313" key="2">
    <source>
        <dbReference type="Proteomes" id="UP000537890"/>
    </source>
</evidence>
<dbReference type="AlphaFoldDB" id="A0A7Z0MME0"/>
<protein>
    <submittedName>
        <fullName evidence="1">Uncharacterized protein</fullName>
    </submittedName>
</protein>
<reference evidence="1 2" key="1">
    <citation type="submission" date="2020-05" db="EMBL/GenBank/DDBJ databases">
        <title>Horizontal transmission and recombination maintain forever young bacterial symbiont genomes.</title>
        <authorList>
            <person name="Russell S.L."/>
            <person name="Pepper-Tunick E."/>
            <person name="Svedberg J."/>
            <person name="Byrne A."/>
            <person name="Ruelas Castillo J."/>
            <person name="Vollmers C."/>
            <person name="Beinart R.A."/>
            <person name="Corbett-Detig R."/>
        </authorList>
    </citation>
    <scope>NUCLEOTIDE SEQUENCE [LARGE SCALE GENOMIC DNA]</scope>
    <source>
        <strain evidence="1">4727-3</strain>
    </source>
</reference>
<evidence type="ECO:0000313" key="1">
    <source>
        <dbReference type="EMBL" id="NYT46365.1"/>
    </source>
</evidence>
<gene>
    <name evidence="1" type="ORF">H0A75_00205</name>
</gene>
<accession>A0A7Z0MME0</accession>
<proteinExistence type="predicted"/>